<feature type="compositionally biased region" description="Basic and acidic residues" evidence="2">
    <location>
        <begin position="1193"/>
        <end position="1216"/>
    </location>
</feature>
<dbReference type="PANTHER" id="PTHR38042">
    <property type="entry name" value="UROPORPHYRINOGEN-III SYNTHASE, CHLOROPLASTIC"/>
    <property type="match status" value="1"/>
</dbReference>
<dbReference type="GO" id="GO:0004852">
    <property type="term" value="F:uroporphyrinogen-III synthase activity"/>
    <property type="evidence" value="ECO:0007669"/>
    <property type="project" value="UniProtKB-UniRule"/>
</dbReference>
<keyword evidence="3 4" id="KW-0812">Transmembrane</keyword>
<accession>A0A086JF36</accession>
<proteinExistence type="inferred from homology"/>
<feature type="compositionally biased region" description="Low complexity" evidence="2">
    <location>
        <begin position="787"/>
        <end position="799"/>
    </location>
</feature>
<evidence type="ECO:0000256" key="1">
    <source>
        <dbReference type="RuleBase" id="RU366031"/>
    </source>
</evidence>
<feature type="compositionally biased region" description="Low complexity" evidence="2">
    <location>
        <begin position="911"/>
        <end position="924"/>
    </location>
</feature>
<gene>
    <name evidence="4" type="ORF">TGDOM2_264200</name>
</gene>
<feature type="region of interest" description="Disordered" evidence="2">
    <location>
        <begin position="1115"/>
        <end position="1216"/>
    </location>
</feature>
<dbReference type="GO" id="GO:0006782">
    <property type="term" value="P:protoporphyrinogen IX biosynthetic process"/>
    <property type="evidence" value="ECO:0007669"/>
    <property type="project" value="UniProtKB-UniRule"/>
</dbReference>
<dbReference type="PANTHER" id="PTHR38042:SF1">
    <property type="entry name" value="UROPORPHYRINOGEN-III SYNTHASE, CHLOROPLASTIC"/>
    <property type="match status" value="1"/>
</dbReference>
<feature type="transmembrane region" description="Helical" evidence="3">
    <location>
        <begin position="6"/>
        <end position="28"/>
    </location>
</feature>
<dbReference type="OrthoDB" id="10432926at2759"/>
<dbReference type="EMBL" id="AHZU02001593">
    <property type="protein sequence ID" value="KFG30754.1"/>
    <property type="molecule type" value="Genomic_DNA"/>
</dbReference>
<feature type="region of interest" description="Disordered" evidence="2">
    <location>
        <begin position="903"/>
        <end position="949"/>
    </location>
</feature>
<dbReference type="SUPFAM" id="SSF69618">
    <property type="entry name" value="HemD-like"/>
    <property type="match status" value="1"/>
</dbReference>
<feature type="compositionally biased region" description="Basic and acidic residues" evidence="2">
    <location>
        <begin position="460"/>
        <end position="472"/>
    </location>
</feature>
<comment type="similarity">
    <text evidence="1">Belongs to the uroporphyrinogen-III synthase family.</text>
</comment>
<evidence type="ECO:0000313" key="5">
    <source>
        <dbReference type="Proteomes" id="UP000028837"/>
    </source>
</evidence>
<feature type="compositionally biased region" description="Low complexity" evidence="2">
    <location>
        <begin position="1126"/>
        <end position="1158"/>
    </location>
</feature>
<name>A0A086JF36_TOXGO</name>
<keyword evidence="1" id="KW-0627">Porphyrin biosynthesis</keyword>
<protein>
    <recommendedName>
        <fullName evidence="1">Uroporphyrinogen-III synthase</fullName>
        <ecNumber evidence="1">4.2.1.75</ecNumber>
    </recommendedName>
</protein>
<dbReference type="AlphaFoldDB" id="A0A086JF36"/>
<organism evidence="4 5">
    <name type="scientific">Toxoplasma gondii GAB2-2007-GAL-DOM2</name>
    <dbReference type="NCBI Taxonomy" id="1130820"/>
    <lineage>
        <taxon>Eukaryota</taxon>
        <taxon>Sar</taxon>
        <taxon>Alveolata</taxon>
        <taxon>Apicomplexa</taxon>
        <taxon>Conoidasida</taxon>
        <taxon>Coccidia</taxon>
        <taxon>Eucoccidiorida</taxon>
        <taxon>Eimeriorina</taxon>
        <taxon>Sarcocystidae</taxon>
        <taxon>Toxoplasma</taxon>
    </lineage>
</organism>
<dbReference type="GO" id="GO:0006780">
    <property type="term" value="P:uroporphyrinogen III biosynthetic process"/>
    <property type="evidence" value="ECO:0007669"/>
    <property type="project" value="UniProtKB-UniRule"/>
</dbReference>
<feature type="region of interest" description="Disordered" evidence="2">
    <location>
        <begin position="686"/>
        <end position="720"/>
    </location>
</feature>
<comment type="caution">
    <text evidence="4">The sequence shown here is derived from an EMBL/GenBank/DDBJ whole genome shotgun (WGS) entry which is preliminary data.</text>
</comment>
<dbReference type="UniPathway" id="UPA00251">
    <property type="reaction ID" value="UER00320"/>
</dbReference>
<evidence type="ECO:0000256" key="3">
    <source>
        <dbReference type="SAM" id="Phobius"/>
    </source>
</evidence>
<dbReference type="EC" id="4.2.1.75" evidence="1"/>
<dbReference type="Proteomes" id="UP000028837">
    <property type="component" value="Unassembled WGS sequence"/>
</dbReference>
<dbReference type="InterPro" id="IPR039793">
    <property type="entry name" value="UROS/Hem4"/>
</dbReference>
<dbReference type="InterPro" id="IPR036108">
    <property type="entry name" value="4pyrrol_syn_uPrphyn_synt_sf"/>
</dbReference>
<keyword evidence="3" id="KW-1133">Transmembrane helix</keyword>
<feature type="region of interest" description="Disordered" evidence="2">
    <location>
        <begin position="782"/>
        <end position="830"/>
    </location>
</feature>
<feature type="region of interest" description="Disordered" evidence="2">
    <location>
        <begin position="396"/>
        <end position="472"/>
    </location>
</feature>
<feature type="region of interest" description="Disordered" evidence="2">
    <location>
        <begin position="1035"/>
        <end position="1071"/>
    </location>
</feature>
<sequence>MAACPLLPLFLVDRVLCFFSFICSSSLLPRRSRAVSAYASFALLLFSFPAFIAPHAGIFSVRASTLSVDAFFPSPAHLSQGQVGFSGRPVLFLNKEKTSKTLFPSSIAPHLPPPLVPSAASLSGPLRSRCHFTAPSSASLSFVSPSLSAFLSFASCFDRCAFPLHPRPRLHLFPAPAWTSSLRHSRFHGWEKPLLSPSYVPAHAVPVPVRMRFSFRFSSAQPSVSHRSSFPSSLYSSHSVSPPESAASASCSLSSSSVSAPPLPTALCPAWPRSASRPAAFFSFDYLCLTSPESARVFARCWERMLTCLLLPIASQSCSSTSSSTSLTPPSYPSHSPPSCESSSCSAASVSPPHLFRCLDSVPRQSIVCVGDGTRHAAEEALHAVFKRLCRHRGNADDTATNEARRGPLEGKNNARESEKETSQNVEGDDRVSGTASQRHGFRGHKLDLNAEETATSERSTNDSRRREGRELDCNFQNVSDETQSASREIQSLFSPWMPSVATAARLAADLPPRPPILSLLCLTSDNDYRGGFSPDAFNERCIHAPEQHTDPLEDVGHVDPWCNYTRAQRVAVSVELPGLRRSVVCCPCWLQTRVVWPTSALASEDLATTFEERKLREVVQLFGAQNVSVSSAPRSCDQPSSGDSPGDSVYIHPNKSSCGDVQKASFHGTVLPSVSSRTRVSLSDHNDVAFSARTPEEIHPKTRDAPEHGKEGQTAARAVNDVFGGTEAREKEARSETASWTSLPLFRLQRLNIYTTTQRMLALEERQALLATLREALLKREKSAEPADTPRTAAARATVETRKEKKAQASETESGKTEGAGQRQLLEGGRDGIEAQTQEGEEKGEDGQDAKVTVAFVMLASPSAVWSWVANGLPLEHSTLDAPVLPSYTAIHAGAKQIVVDSLPRKKSSSRSSSSSAAASPASPTCSQAPLELSPSAREGSGQPRKAASHLLSTEADLMRLLEECRNSVMEGREAEKRRRKETQKLVALAIGPTTAAAARHAGFAKVVAAAQPGLAGWTETLFRAIENHVEEEKKKRRKVCCEESERCGSEGERDAGHGNRGSRDKDQFQRSNEKVRVLVLLTREEGKNMELVNLLWERGVSVDFAALKDSLKGAATDNGNQEDATQTSASSAKSPSSSTPLHSPSLSSSFPPNASTIPLLREPAGEGEVRPVAGDIEGVSATKDGGPGTSLEDKVKENEKDTPTGEEGERHGGVREKRHNIVMKVLEVPLLRTEAFRGVFKREQSILEELLASNVVSAVESHAIGSSPRETPKK</sequence>
<feature type="transmembrane region" description="Helical" evidence="3">
    <location>
        <begin position="35"/>
        <end position="53"/>
    </location>
</feature>
<reference evidence="4 5" key="1">
    <citation type="submission" date="2014-02" db="EMBL/GenBank/DDBJ databases">
        <authorList>
            <person name="Sibley D."/>
            <person name="Venepally P."/>
            <person name="Karamycheva S."/>
            <person name="Hadjithomas M."/>
            <person name="Khan A."/>
            <person name="Brunk B."/>
            <person name="Roos D."/>
            <person name="Caler E."/>
            <person name="Lorenzi H."/>
        </authorList>
    </citation>
    <scope>NUCLEOTIDE SEQUENCE [LARGE SCALE GENOMIC DNA]</scope>
    <source>
        <strain evidence="4 5">GAB2-2007-GAL-DOM2</strain>
    </source>
</reference>
<keyword evidence="1" id="KW-0456">Lyase</keyword>
<evidence type="ECO:0000313" key="4">
    <source>
        <dbReference type="EMBL" id="KFG30754.1"/>
    </source>
</evidence>
<feature type="compositionally biased region" description="Low complexity" evidence="2">
    <location>
        <begin position="640"/>
        <end position="649"/>
    </location>
</feature>
<feature type="compositionally biased region" description="Basic and acidic residues" evidence="2">
    <location>
        <begin position="800"/>
        <end position="817"/>
    </location>
</feature>
<feature type="compositionally biased region" description="Basic and acidic residues" evidence="2">
    <location>
        <begin position="403"/>
        <end position="432"/>
    </location>
</feature>
<comment type="function">
    <text evidence="1">Catalyzes cyclization of the linear tetrapyrrole, hydroxymethylbilane, to the macrocyclic uroporphyrinogen III.</text>
</comment>
<evidence type="ECO:0000256" key="2">
    <source>
        <dbReference type="SAM" id="MobiDB-lite"/>
    </source>
</evidence>
<dbReference type="VEuPathDB" id="ToxoDB:TGDOM2_264200"/>
<comment type="pathway">
    <text evidence="1">Porphyrin-containing compound metabolism; protoporphyrin-IX biosynthesis; coproporphyrinogen-III from 5-aminolevulinate: step 3/4.</text>
</comment>
<feature type="region of interest" description="Disordered" evidence="2">
    <location>
        <begin position="631"/>
        <end position="655"/>
    </location>
</feature>
<keyword evidence="3" id="KW-0472">Membrane</keyword>
<feature type="compositionally biased region" description="Basic and acidic residues" evidence="2">
    <location>
        <begin position="695"/>
        <end position="712"/>
    </location>
</feature>
<comment type="catalytic activity">
    <reaction evidence="1">
        <text>hydroxymethylbilane = uroporphyrinogen III + H2O</text>
        <dbReference type="Rhea" id="RHEA:18965"/>
        <dbReference type="ChEBI" id="CHEBI:15377"/>
        <dbReference type="ChEBI" id="CHEBI:57308"/>
        <dbReference type="ChEBI" id="CHEBI:57845"/>
        <dbReference type="EC" id="4.2.1.75"/>
    </reaction>
</comment>